<evidence type="ECO:0000313" key="9">
    <source>
        <dbReference type="EMBL" id="TDX45191.1"/>
    </source>
</evidence>
<keyword evidence="3 7" id="KW-0812">Transmembrane</keyword>
<reference evidence="9 10" key="1">
    <citation type="submission" date="2019-03" db="EMBL/GenBank/DDBJ databases">
        <title>Subsurface microbial communities from deep shales in Ohio and West Virginia, USA.</title>
        <authorList>
            <person name="Wrighton K."/>
        </authorList>
    </citation>
    <scope>NUCLEOTIDE SEQUENCE [LARGE SCALE GENOMIC DNA]</scope>
    <source>
        <strain evidence="9 10">MSL 6dP</strain>
    </source>
</reference>
<proteinExistence type="predicted"/>
<dbReference type="GO" id="GO:0015628">
    <property type="term" value="P:protein secretion by the type II secretion system"/>
    <property type="evidence" value="ECO:0007669"/>
    <property type="project" value="InterPro"/>
</dbReference>
<keyword evidence="2" id="KW-0488">Methylation</keyword>
<dbReference type="InterPro" id="IPR000983">
    <property type="entry name" value="Bac_GSPG_pilin"/>
</dbReference>
<dbReference type="STRING" id="926561.GCA_000379025_02915"/>
<evidence type="ECO:0000256" key="1">
    <source>
        <dbReference type="ARBA" id="ARBA00004167"/>
    </source>
</evidence>
<dbReference type="PANTHER" id="PTHR30093">
    <property type="entry name" value="GENERAL SECRETION PATHWAY PROTEIN G"/>
    <property type="match status" value="1"/>
</dbReference>
<dbReference type="AlphaFoldDB" id="A0A4R8GRP7"/>
<dbReference type="InterPro" id="IPR012902">
    <property type="entry name" value="N_methyl_site"/>
</dbReference>
<sequence length="148" mass="16156">MRRLLKEDGFTLLELLVVIAVIGILAAIVMPQVTGVQDDAQLNSAKASLANIQTALEKYKVDNGQYPTASDVWNDTDAATAGIGVDGDDFVYITNNQDDYLVYYDDTFDEDEDGTAGYLYIDSGSSKIQELDDTDDDSDNVQDNVPTL</sequence>
<dbReference type="NCBIfam" id="TIGR02532">
    <property type="entry name" value="IV_pilin_GFxxxE"/>
    <property type="match status" value="1"/>
</dbReference>
<evidence type="ECO:0000256" key="6">
    <source>
        <dbReference type="SAM" id="MobiDB-lite"/>
    </source>
</evidence>
<dbReference type="PANTHER" id="PTHR30093:SF44">
    <property type="entry name" value="TYPE II SECRETION SYSTEM CORE PROTEIN G"/>
    <property type="match status" value="1"/>
</dbReference>
<accession>A0A4R8GRP7</accession>
<dbReference type="PRINTS" id="PR00813">
    <property type="entry name" value="BCTERIALGSPG"/>
</dbReference>
<evidence type="ECO:0000256" key="4">
    <source>
        <dbReference type="ARBA" id="ARBA00022989"/>
    </source>
</evidence>
<organism evidence="9 10">
    <name type="scientific">Orenia marismortui</name>
    <dbReference type="NCBI Taxonomy" id="46469"/>
    <lineage>
        <taxon>Bacteria</taxon>
        <taxon>Bacillati</taxon>
        <taxon>Bacillota</taxon>
        <taxon>Clostridia</taxon>
        <taxon>Halanaerobiales</taxon>
        <taxon>Halobacteroidaceae</taxon>
        <taxon>Orenia</taxon>
    </lineage>
</organism>
<evidence type="ECO:0000259" key="8">
    <source>
        <dbReference type="Pfam" id="PF08334"/>
    </source>
</evidence>
<evidence type="ECO:0000256" key="3">
    <source>
        <dbReference type="ARBA" id="ARBA00022692"/>
    </source>
</evidence>
<name>A0A4R8GRP7_9FIRM</name>
<dbReference type="Proteomes" id="UP000295832">
    <property type="component" value="Unassembled WGS sequence"/>
</dbReference>
<feature type="region of interest" description="Disordered" evidence="6">
    <location>
        <begin position="129"/>
        <end position="148"/>
    </location>
</feature>
<feature type="transmembrane region" description="Helical" evidence="7">
    <location>
        <begin position="12"/>
        <end position="30"/>
    </location>
</feature>
<gene>
    <name evidence="9" type="ORF">C7959_1483</name>
</gene>
<dbReference type="GO" id="GO:0016020">
    <property type="term" value="C:membrane"/>
    <property type="evidence" value="ECO:0007669"/>
    <property type="project" value="UniProtKB-SubCell"/>
</dbReference>
<dbReference type="Pfam" id="PF07963">
    <property type="entry name" value="N_methyl"/>
    <property type="match status" value="1"/>
</dbReference>
<comment type="caution">
    <text evidence="9">The sequence shown here is derived from an EMBL/GenBank/DDBJ whole genome shotgun (WGS) entry which is preliminary data.</text>
</comment>
<dbReference type="Gene3D" id="3.30.700.10">
    <property type="entry name" value="Glycoprotein, Type 4 Pilin"/>
    <property type="match status" value="1"/>
</dbReference>
<keyword evidence="10" id="KW-1185">Reference proteome</keyword>
<evidence type="ECO:0000313" key="10">
    <source>
        <dbReference type="Proteomes" id="UP000295832"/>
    </source>
</evidence>
<comment type="subcellular location">
    <subcellularLocation>
        <location evidence="1">Membrane</location>
        <topology evidence="1">Single-pass membrane protein</topology>
    </subcellularLocation>
</comment>
<evidence type="ECO:0000256" key="2">
    <source>
        <dbReference type="ARBA" id="ARBA00022481"/>
    </source>
</evidence>
<dbReference type="EMBL" id="SOEG01000048">
    <property type="protein sequence ID" value="TDX45191.1"/>
    <property type="molecule type" value="Genomic_DNA"/>
</dbReference>
<dbReference type="InterPro" id="IPR045584">
    <property type="entry name" value="Pilin-like"/>
</dbReference>
<feature type="compositionally biased region" description="Acidic residues" evidence="6">
    <location>
        <begin position="131"/>
        <end position="140"/>
    </location>
</feature>
<dbReference type="InterPro" id="IPR013545">
    <property type="entry name" value="T2SS_protein-GspG_C"/>
</dbReference>
<keyword evidence="4 7" id="KW-1133">Transmembrane helix</keyword>
<dbReference type="Pfam" id="PF08334">
    <property type="entry name" value="T2SSG"/>
    <property type="match status" value="1"/>
</dbReference>
<keyword evidence="5 7" id="KW-0472">Membrane</keyword>
<dbReference type="RefSeq" id="WP_134118999.1">
    <property type="nucleotide sequence ID" value="NZ_SOEG01000048.1"/>
</dbReference>
<evidence type="ECO:0000256" key="7">
    <source>
        <dbReference type="SAM" id="Phobius"/>
    </source>
</evidence>
<dbReference type="GO" id="GO:0015627">
    <property type="term" value="C:type II protein secretion system complex"/>
    <property type="evidence" value="ECO:0007669"/>
    <property type="project" value="InterPro"/>
</dbReference>
<evidence type="ECO:0000256" key="5">
    <source>
        <dbReference type="ARBA" id="ARBA00023136"/>
    </source>
</evidence>
<dbReference type="SUPFAM" id="SSF54523">
    <property type="entry name" value="Pili subunits"/>
    <property type="match status" value="1"/>
</dbReference>
<feature type="domain" description="Type II secretion system protein GspG C-terminal" evidence="8">
    <location>
        <begin position="33"/>
        <end position="71"/>
    </location>
</feature>
<protein>
    <submittedName>
        <fullName evidence="9">Type II secretion system protein G</fullName>
    </submittedName>
</protein>